<feature type="chain" id="PRO_5019249701" evidence="1">
    <location>
        <begin position="25"/>
        <end position="112"/>
    </location>
</feature>
<proteinExistence type="predicted"/>
<protein>
    <submittedName>
        <fullName evidence="2">Uncharacterized protein</fullName>
    </submittedName>
</protein>
<accession>A0A450UZT2</accession>
<dbReference type="EMBL" id="CAADFH010000078">
    <property type="protein sequence ID" value="VFJ98070.1"/>
    <property type="molecule type" value="Genomic_DNA"/>
</dbReference>
<gene>
    <name evidence="2" type="ORF">BECKLFY1418A_GA0070994_10785</name>
</gene>
<keyword evidence="1" id="KW-0732">Signal</keyword>
<feature type="signal peptide" evidence="1">
    <location>
        <begin position="1"/>
        <end position="24"/>
    </location>
</feature>
<organism evidence="2">
    <name type="scientific">Candidatus Kentrum sp. LFY</name>
    <dbReference type="NCBI Taxonomy" id="2126342"/>
    <lineage>
        <taxon>Bacteria</taxon>
        <taxon>Pseudomonadati</taxon>
        <taxon>Pseudomonadota</taxon>
        <taxon>Gammaproteobacteria</taxon>
        <taxon>Candidatus Kentrum</taxon>
    </lineage>
</organism>
<name>A0A450UZT2_9GAMM</name>
<sequence>MKKLGVKKIFIAILICMGSINASAGAYTDTECKVHLNRIWAGDRGYIWLHYDEGGSAVVSPHNPDQKNILALSLTAIASGRPIVVRFHEVNLHNCETSGARTDIRGIYLLNQ</sequence>
<reference evidence="2" key="1">
    <citation type="submission" date="2019-02" db="EMBL/GenBank/DDBJ databases">
        <authorList>
            <person name="Gruber-Vodicka R. H."/>
            <person name="Seah K. B. B."/>
        </authorList>
    </citation>
    <scope>NUCLEOTIDE SEQUENCE</scope>
    <source>
        <strain evidence="2">BECK_M6</strain>
    </source>
</reference>
<dbReference type="AlphaFoldDB" id="A0A450UZT2"/>
<evidence type="ECO:0000313" key="2">
    <source>
        <dbReference type="EMBL" id="VFJ98070.1"/>
    </source>
</evidence>
<evidence type="ECO:0000256" key="1">
    <source>
        <dbReference type="SAM" id="SignalP"/>
    </source>
</evidence>